<dbReference type="PROSITE" id="PS01015">
    <property type="entry name" value="RIBOSOMAL_L19"/>
    <property type="match status" value="1"/>
</dbReference>
<dbReference type="AlphaFoldDB" id="A0A833L1I5"/>
<keyword evidence="3 6" id="KW-0689">Ribosomal protein</keyword>
<dbReference type="Pfam" id="PF01245">
    <property type="entry name" value="Ribosomal_L19"/>
    <property type="match status" value="1"/>
</dbReference>
<reference evidence="8 9" key="1">
    <citation type="submission" date="2019-12" db="EMBL/GenBank/DDBJ databases">
        <authorList>
            <person name="Wolfe R."/>
            <person name="Danczak R."/>
            <person name="Wilkins M."/>
        </authorList>
    </citation>
    <scope>NUCLEOTIDE SEQUENCE [LARGE SCALE GENOMIC DNA]</scope>
    <source>
        <strain evidence="8">X2_MaxBin.013</strain>
    </source>
</reference>
<dbReference type="HAMAP" id="MF_00402">
    <property type="entry name" value="Ribosomal_bL19"/>
    <property type="match status" value="1"/>
</dbReference>
<dbReference type="Proteomes" id="UP000488506">
    <property type="component" value="Unassembled WGS sequence"/>
</dbReference>
<accession>A0A833L1I5</accession>
<evidence type="ECO:0000256" key="7">
    <source>
        <dbReference type="RuleBase" id="RU000559"/>
    </source>
</evidence>
<comment type="caution">
    <text evidence="8">The sequence shown here is derived from an EMBL/GenBank/DDBJ whole genome shotgun (WGS) entry which is preliminary data.</text>
</comment>
<gene>
    <name evidence="6" type="primary">rplS</name>
    <name evidence="8" type="ORF">FD145_545</name>
</gene>
<proteinExistence type="inferred from homology"/>
<evidence type="ECO:0000313" key="8">
    <source>
        <dbReference type="EMBL" id="KAF0134527.1"/>
    </source>
</evidence>
<dbReference type="PIRSF" id="PIRSF002191">
    <property type="entry name" value="Ribosomal_L19"/>
    <property type="match status" value="1"/>
</dbReference>
<dbReference type="GO" id="GO:0003735">
    <property type="term" value="F:structural constituent of ribosome"/>
    <property type="evidence" value="ECO:0007669"/>
    <property type="project" value="InterPro"/>
</dbReference>
<dbReference type="GO" id="GO:0022625">
    <property type="term" value="C:cytosolic large ribosomal subunit"/>
    <property type="evidence" value="ECO:0007669"/>
    <property type="project" value="TreeGrafter"/>
</dbReference>
<dbReference type="GO" id="GO:0006412">
    <property type="term" value="P:translation"/>
    <property type="evidence" value="ECO:0007669"/>
    <property type="project" value="UniProtKB-UniRule"/>
</dbReference>
<dbReference type="NCBIfam" id="TIGR01024">
    <property type="entry name" value="rplS_bact"/>
    <property type="match status" value="1"/>
</dbReference>
<dbReference type="InterPro" id="IPR001857">
    <property type="entry name" value="Ribosomal_bL19"/>
</dbReference>
<dbReference type="InterPro" id="IPR018257">
    <property type="entry name" value="Ribosomal_bL19_CS"/>
</dbReference>
<protein>
    <recommendedName>
        <fullName evidence="5 6">Large ribosomal subunit protein bL19</fullName>
    </recommendedName>
</protein>
<dbReference type="InterPro" id="IPR038657">
    <property type="entry name" value="Ribosomal_bL19_sf"/>
</dbReference>
<keyword evidence="4 6" id="KW-0687">Ribonucleoprotein</keyword>
<name>A0A833L1I5_UNCSA</name>
<dbReference type="InterPro" id="IPR008991">
    <property type="entry name" value="Translation_prot_SH3-like_sf"/>
</dbReference>
<evidence type="ECO:0000256" key="3">
    <source>
        <dbReference type="ARBA" id="ARBA00022980"/>
    </source>
</evidence>
<dbReference type="PRINTS" id="PR00061">
    <property type="entry name" value="RIBOSOMALL19"/>
</dbReference>
<comment type="similarity">
    <text evidence="2 6 7">Belongs to the bacterial ribosomal protein bL19 family.</text>
</comment>
<evidence type="ECO:0000256" key="6">
    <source>
        <dbReference type="HAMAP-Rule" id="MF_00402"/>
    </source>
</evidence>
<dbReference type="SUPFAM" id="SSF50104">
    <property type="entry name" value="Translation proteins SH3-like domain"/>
    <property type="match status" value="1"/>
</dbReference>
<organism evidence="8 9">
    <name type="scientific">Candidatus Saganbacteria bacterium</name>
    <dbReference type="NCBI Taxonomy" id="2575572"/>
    <lineage>
        <taxon>Bacteria</taxon>
        <taxon>Bacillati</taxon>
        <taxon>Saganbacteria</taxon>
    </lineage>
</organism>
<evidence type="ECO:0000313" key="9">
    <source>
        <dbReference type="Proteomes" id="UP000488506"/>
    </source>
</evidence>
<dbReference type="PANTHER" id="PTHR15680:SF9">
    <property type="entry name" value="LARGE RIBOSOMAL SUBUNIT PROTEIN BL19M"/>
    <property type="match status" value="1"/>
</dbReference>
<comment type="function">
    <text evidence="1 6 7">This protein is located at the 30S-50S ribosomal subunit interface and may play a role in the structure and function of the aminoacyl-tRNA binding site.</text>
</comment>
<evidence type="ECO:0000256" key="2">
    <source>
        <dbReference type="ARBA" id="ARBA00005781"/>
    </source>
</evidence>
<dbReference type="Gene3D" id="2.30.30.790">
    <property type="match status" value="1"/>
</dbReference>
<evidence type="ECO:0000256" key="5">
    <source>
        <dbReference type="ARBA" id="ARBA00035171"/>
    </source>
</evidence>
<dbReference type="PANTHER" id="PTHR15680">
    <property type="entry name" value="RIBOSOMAL PROTEIN L19"/>
    <property type="match status" value="1"/>
</dbReference>
<dbReference type="EMBL" id="WPAF01000007">
    <property type="protein sequence ID" value="KAF0134527.1"/>
    <property type="molecule type" value="Genomic_DNA"/>
</dbReference>
<evidence type="ECO:0000256" key="1">
    <source>
        <dbReference type="ARBA" id="ARBA00002349"/>
    </source>
</evidence>
<evidence type="ECO:0000256" key="4">
    <source>
        <dbReference type="ARBA" id="ARBA00023274"/>
    </source>
</evidence>
<sequence length="116" mass="13147">MNIVEEIEKKQIKKDVPSFKVGDTIKVLSKIIEGGKERLQAFEGIVIKRQGHKWRETFTVRKIVMGIGVEKILPIYSPAIDSIQVIKSGKVNRAKLYYLRKLIGSAATHIEEDAKN</sequence>